<dbReference type="GO" id="GO:0016740">
    <property type="term" value="F:transferase activity"/>
    <property type="evidence" value="ECO:0007669"/>
    <property type="project" value="InterPro"/>
</dbReference>
<proteinExistence type="predicted"/>
<organism evidence="3">
    <name type="scientific">Hellea balneolensis</name>
    <dbReference type="NCBI Taxonomy" id="287478"/>
    <lineage>
        <taxon>Bacteria</taxon>
        <taxon>Pseudomonadati</taxon>
        <taxon>Pseudomonadota</taxon>
        <taxon>Alphaproteobacteria</taxon>
        <taxon>Maricaulales</taxon>
        <taxon>Robiginitomaculaceae</taxon>
        <taxon>Hellea</taxon>
    </lineage>
</organism>
<sequence>MVVPCAIGKNGFVPANEGVEGDGKTPLGTYPLRYILYRGDRLDLPDCSLPAYSIGPDDGWCDDPDDPAYNRPVRLPYPARTEAIYRESHVYDIVVVLGHNDDPPVPGLGSAIFFHIAREHYGPTQGCVAISEQDMLKILPQLEPKSQMQIVETL</sequence>
<reference evidence="3" key="1">
    <citation type="journal article" date="2020" name="mSystems">
        <title>Genome- and Community-Level Interaction Insights into Carbon Utilization and Element Cycling Functions of Hydrothermarchaeota in Hydrothermal Sediment.</title>
        <authorList>
            <person name="Zhou Z."/>
            <person name="Liu Y."/>
            <person name="Xu W."/>
            <person name="Pan J."/>
            <person name="Luo Z.H."/>
            <person name="Li M."/>
        </authorList>
    </citation>
    <scope>NUCLEOTIDE SEQUENCE [LARGE SCALE GENOMIC DNA]</scope>
    <source>
        <strain evidence="3">HyVt-485</strain>
    </source>
</reference>
<evidence type="ECO:0000313" key="3">
    <source>
        <dbReference type="EMBL" id="HHL43449.1"/>
    </source>
</evidence>
<comment type="pathway">
    <text evidence="1">Cell wall biogenesis; peptidoglycan biosynthesis.</text>
</comment>
<dbReference type="InterPro" id="IPR005490">
    <property type="entry name" value="LD_TPept_cat_dom"/>
</dbReference>
<evidence type="ECO:0000259" key="2">
    <source>
        <dbReference type="PROSITE" id="PS52029"/>
    </source>
</evidence>
<feature type="active site" description="Nucleophile" evidence="1">
    <location>
        <position position="127"/>
    </location>
</feature>
<dbReference type="GO" id="GO:0008360">
    <property type="term" value="P:regulation of cell shape"/>
    <property type="evidence" value="ECO:0007669"/>
    <property type="project" value="UniProtKB-UniRule"/>
</dbReference>
<feature type="active site" description="Proton donor/acceptor" evidence="1">
    <location>
        <position position="115"/>
    </location>
</feature>
<dbReference type="AlphaFoldDB" id="A0A7C5LUX2"/>
<keyword evidence="1" id="KW-0133">Cell shape</keyword>
<keyword evidence="1" id="KW-0961">Cell wall biogenesis/degradation</keyword>
<dbReference type="EMBL" id="DRMJ01000390">
    <property type="protein sequence ID" value="HHL43449.1"/>
    <property type="molecule type" value="Genomic_DNA"/>
</dbReference>
<comment type="caution">
    <text evidence="3">The sequence shown here is derived from an EMBL/GenBank/DDBJ whole genome shotgun (WGS) entry which is preliminary data.</text>
</comment>
<evidence type="ECO:0000256" key="1">
    <source>
        <dbReference type="PROSITE-ProRule" id="PRU01373"/>
    </source>
</evidence>
<name>A0A7C5LUX2_9PROT</name>
<dbReference type="PROSITE" id="PS52029">
    <property type="entry name" value="LD_TPASE"/>
    <property type="match status" value="1"/>
</dbReference>
<protein>
    <recommendedName>
        <fullName evidence="2">L,D-TPase catalytic domain-containing protein</fullName>
    </recommendedName>
</protein>
<dbReference type="PANTHER" id="PTHR38589:SF1">
    <property type="entry name" value="BLR0621 PROTEIN"/>
    <property type="match status" value="1"/>
</dbReference>
<keyword evidence="1" id="KW-0573">Peptidoglycan synthesis</keyword>
<feature type="domain" description="L,D-TPase catalytic" evidence="2">
    <location>
        <begin position="1"/>
        <end position="151"/>
    </location>
</feature>
<dbReference type="Proteomes" id="UP000885830">
    <property type="component" value="Unassembled WGS sequence"/>
</dbReference>
<gene>
    <name evidence="3" type="ORF">ENJ42_07525</name>
</gene>
<dbReference type="Pfam" id="PF03734">
    <property type="entry name" value="YkuD"/>
    <property type="match status" value="1"/>
</dbReference>
<dbReference type="GO" id="GO:0009252">
    <property type="term" value="P:peptidoglycan biosynthetic process"/>
    <property type="evidence" value="ECO:0007669"/>
    <property type="project" value="UniProtKB-KW"/>
</dbReference>
<accession>A0A7C5LUX2</accession>
<dbReference type="PANTHER" id="PTHR38589">
    <property type="entry name" value="BLR0621 PROTEIN"/>
    <property type="match status" value="1"/>
</dbReference>
<dbReference type="GO" id="GO:0071555">
    <property type="term" value="P:cell wall organization"/>
    <property type="evidence" value="ECO:0007669"/>
    <property type="project" value="UniProtKB-UniRule"/>
</dbReference>